<feature type="transmembrane region" description="Helical" evidence="1">
    <location>
        <begin position="20"/>
        <end position="40"/>
    </location>
</feature>
<name>A0A366X5W9_9RHOB</name>
<dbReference type="InterPro" id="IPR021333">
    <property type="entry name" value="DUF2946"/>
</dbReference>
<sequence length="162" mass="17285">MLMPAQHRIAKAKDTFLCPALLRAVCSGLAIFAVIFQLLFPVAAQASNSDWIEICAEQGPVMIQVDYSGDEPEPVTGPCPKCQACALCALADVTDPSILSRVDVQVAVGRDDLSKAAQCLIVNPAQYWPDTRGPPVAPQNITERALRASIALIQNIGGALWT</sequence>
<organism evidence="2 3">
    <name type="scientific">Phaeobacter gallaeciensis</name>
    <dbReference type="NCBI Taxonomy" id="60890"/>
    <lineage>
        <taxon>Bacteria</taxon>
        <taxon>Pseudomonadati</taxon>
        <taxon>Pseudomonadota</taxon>
        <taxon>Alphaproteobacteria</taxon>
        <taxon>Rhodobacterales</taxon>
        <taxon>Roseobacteraceae</taxon>
        <taxon>Phaeobacter</taxon>
    </lineage>
</organism>
<evidence type="ECO:0008006" key="4">
    <source>
        <dbReference type="Google" id="ProtNLM"/>
    </source>
</evidence>
<keyword evidence="1" id="KW-1133">Transmembrane helix</keyword>
<dbReference type="Pfam" id="PF11162">
    <property type="entry name" value="DUF2946"/>
    <property type="match status" value="1"/>
</dbReference>
<dbReference type="Proteomes" id="UP000252706">
    <property type="component" value="Unassembled WGS sequence"/>
</dbReference>
<reference evidence="2 3" key="1">
    <citation type="submission" date="2018-07" db="EMBL/GenBank/DDBJ databases">
        <title>Modular assembly of carbohydrate-degrading microbial communities in the ocean.</title>
        <authorList>
            <person name="Enke T.N."/>
            <person name="Datta M.S."/>
            <person name="Schwartzman J.A."/>
            <person name="Cermak N."/>
            <person name="Schmitz D.A."/>
            <person name="Barrere J."/>
            <person name="Cordero O.X."/>
        </authorList>
    </citation>
    <scope>NUCLEOTIDE SEQUENCE [LARGE SCALE GENOMIC DNA]</scope>
    <source>
        <strain evidence="2 3">C3M10</strain>
    </source>
</reference>
<evidence type="ECO:0000313" key="2">
    <source>
        <dbReference type="EMBL" id="RBW60513.1"/>
    </source>
</evidence>
<protein>
    <recommendedName>
        <fullName evidence="4">DUF2946 domain-containing protein</fullName>
    </recommendedName>
</protein>
<proteinExistence type="predicted"/>
<evidence type="ECO:0000313" key="3">
    <source>
        <dbReference type="Proteomes" id="UP000252706"/>
    </source>
</evidence>
<comment type="caution">
    <text evidence="2">The sequence shown here is derived from an EMBL/GenBank/DDBJ whole genome shotgun (WGS) entry which is preliminary data.</text>
</comment>
<dbReference type="RefSeq" id="WP_147232824.1">
    <property type="nucleotide sequence ID" value="NZ_QOCE01000011.1"/>
</dbReference>
<dbReference type="AlphaFoldDB" id="A0A366X5W9"/>
<dbReference type="OrthoDB" id="7857843at2"/>
<gene>
    <name evidence="2" type="ORF">DS909_03555</name>
</gene>
<dbReference type="EMBL" id="QOCE01000011">
    <property type="protein sequence ID" value="RBW60513.1"/>
    <property type="molecule type" value="Genomic_DNA"/>
</dbReference>
<keyword evidence="1" id="KW-0812">Transmembrane</keyword>
<accession>A0A366X5W9</accession>
<keyword evidence="1" id="KW-0472">Membrane</keyword>
<evidence type="ECO:0000256" key="1">
    <source>
        <dbReference type="SAM" id="Phobius"/>
    </source>
</evidence>